<organism evidence="4 5">
    <name type="scientific">Monodelphis domestica</name>
    <name type="common">Gray short-tailed opossum</name>
    <dbReference type="NCBI Taxonomy" id="13616"/>
    <lineage>
        <taxon>Eukaryota</taxon>
        <taxon>Metazoa</taxon>
        <taxon>Chordata</taxon>
        <taxon>Craniata</taxon>
        <taxon>Vertebrata</taxon>
        <taxon>Euteleostomi</taxon>
        <taxon>Mammalia</taxon>
        <taxon>Metatheria</taxon>
        <taxon>Didelphimorphia</taxon>
        <taxon>Didelphidae</taxon>
        <taxon>Monodelphis</taxon>
    </lineage>
</organism>
<feature type="repeat" description="ANK" evidence="3">
    <location>
        <begin position="50"/>
        <end position="82"/>
    </location>
</feature>
<dbReference type="InParanoid" id="A0A5F8H3Y5"/>
<keyword evidence="1" id="KW-0677">Repeat</keyword>
<reference evidence="4" key="3">
    <citation type="submission" date="2025-09" db="UniProtKB">
        <authorList>
            <consortium name="Ensembl"/>
        </authorList>
    </citation>
    <scope>IDENTIFICATION</scope>
</reference>
<dbReference type="PANTHER" id="PTHR24171">
    <property type="entry name" value="ANKYRIN REPEAT DOMAIN-CONTAINING PROTEIN 39-RELATED"/>
    <property type="match status" value="1"/>
</dbReference>
<dbReference type="OMA" id="CRCKEST"/>
<dbReference type="Gene3D" id="1.25.40.20">
    <property type="entry name" value="Ankyrin repeat-containing domain"/>
    <property type="match status" value="1"/>
</dbReference>
<dbReference type="Pfam" id="PF12796">
    <property type="entry name" value="Ank_2"/>
    <property type="match status" value="1"/>
</dbReference>
<dbReference type="SUPFAM" id="SSF48403">
    <property type="entry name" value="Ankyrin repeat"/>
    <property type="match status" value="1"/>
</dbReference>
<protein>
    <submittedName>
        <fullName evidence="4">Uncharacterized protein</fullName>
    </submittedName>
</protein>
<dbReference type="Bgee" id="ENSMODG00000036638">
    <property type="expression patterns" value="Expressed in blood and 21 other cell types or tissues"/>
</dbReference>
<dbReference type="STRING" id="13616.ENSMODP00000054289"/>
<sequence>MREMSTEAEQQLLHNSRNGNTEEVRKLLGSLERKEVVANINCKGRSKSNLGWTPLHLACYFGHRQVVQDLLKAGAEVNVLNDMGDTPLHRAAFTGRKIHLFLAKAIIFKPGFCHFLRMQLTPKPGIKRCHSVSKSKLSKLNIR</sequence>
<keyword evidence="5" id="KW-1185">Reference proteome</keyword>
<proteinExistence type="predicted"/>
<keyword evidence="2 3" id="KW-0040">ANK repeat</keyword>
<dbReference type="PROSITE" id="PS50297">
    <property type="entry name" value="ANK_REP_REGION"/>
    <property type="match status" value="1"/>
</dbReference>
<dbReference type="PANTHER" id="PTHR24171:SF8">
    <property type="entry name" value="BRCA1-ASSOCIATED RING DOMAIN PROTEIN 1"/>
    <property type="match status" value="1"/>
</dbReference>
<accession>A0A5F8H3Y5</accession>
<dbReference type="InterPro" id="IPR002110">
    <property type="entry name" value="Ankyrin_rpt"/>
</dbReference>
<evidence type="ECO:0000256" key="3">
    <source>
        <dbReference type="PROSITE-ProRule" id="PRU00023"/>
    </source>
</evidence>
<reference evidence="4" key="2">
    <citation type="submission" date="2025-08" db="UniProtKB">
        <authorList>
            <consortium name="Ensembl"/>
        </authorList>
    </citation>
    <scope>IDENTIFICATION</scope>
</reference>
<name>A0A5F8H3Y5_MONDO</name>
<dbReference type="PROSITE" id="PS50088">
    <property type="entry name" value="ANK_REPEAT"/>
    <property type="match status" value="1"/>
</dbReference>
<dbReference type="InterPro" id="IPR036770">
    <property type="entry name" value="Ankyrin_rpt-contain_sf"/>
</dbReference>
<reference evidence="4 5" key="1">
    <citation type="journal article" date="2007" name="Nature">
        <title>Genome of the marsupial Monodelphis domestica reveals innovation in non-coding sequences.</title>
        <authorList>
            <person name="Mikkelsen T.S."/>
            <person name="Wakefield M.J."/>
            <person name="Aken B."/>
            <person name="Amemiya C.T."/>
            <person name="Chang J.L."/>
            <person name="Duke S."/>
            <person name="Garber M."/>
            <person name="Gentles A.J."/>
            <person name="Goodstadt L."/>
            <person name="Heger A."/>
            <person name="Jurka J."/>
            <person name="Kamal M."/>
            <person name="Mauceli E."/>
            <person name="Searle S.M."/>
            <person name="Sharpe T."/>
            <person name="Baker M.L."/>
            <person name="Batzer M.A."/>
            <person name="Benos P.V."/>
            <person name="Belov K."/>
            <person name="Clamp M."/>
            <person name="Cook A."/>
            <person name="Cuff J."/>
            <person name="Das R."/>
            <person name="Davidow L."/>
            <person name="Deakin J.E."/>
            <person name="Fazzari M.J."/>
            <person name="Glass J.L."/>
            <person name="Grabherr M."/>
            <person name="Greally J.M."/>
            <person name="Gu W."/>
            <person name="Hore T.A."/>
            <person name="Huttley G.A."/>
            <person name="Kleber M."/>
            <person name="Jirtle R.L."/>
            <person name="Koina E."/>
            <person name="Lee J.T."/>
            <person name="Mahony S."/>
            <person name="Marra M.A."/>
            <person name="Miller R.D."/>
            <person name="Nicholls R.D."/>
            <person name="Oda M."/>
            <person name="Papenfuss A.T."/>
            <person name="Parra Z.E."/>
            <person name="Pollock D.D."/>
            <person name="Ray D.A."/>
            <person name="Schein J.E."/>
            <person name="Speed T.P."/>
            <person name="Thompson K."/>
            <person name="VandeBerg J.L."/>
            <person name="Wade C.M."/>
            <person name="Walker J.A."/>
            <person name="Waters P.D."/>
            <person name="Webber C."/>
            <person name="Weidman J.R."/>
            <person name="Xie X."/>
            <person name="Zody M.C."/>
            <person name="Baldwin J."/>
            <person name="Abdouelleil A."/>
            <person name="Abdulkadir J."/>
            <person name="Abebe A."/>
            <person name="Abera B."/>
            <person name="Abreu J."/>
            <person name="Acer S.C."/>
            <person name="Aftuck L."/>
            <person name="Alexander A."/>
            <person name="An P."/>
            <person name="Anderson E."/>
            <person name="Anderson S."/>
            <person name="Arachi H."/>
            <person name="Azer M."/>
            <person name="Bachantsang P."/>
            <person name="Barry A."/>
            <person name="Bayul T."/>
            <person name="Berlin A."/>
            <person name="Bessette D."/>
            <person name="Bloom T."/>
            <person name="Bloom T."/>
            <person name="Boguslavskiy L."/>
            <person name="Bonnet C."/>
            <person name="Boukhgalter B."/>
            <person name="Bourzgui I."/>
            <person name="Brown A."/>
            <person name="Cahill P."/>
            <person name="Channer S."/>
            <person name="Cheshatsang Y."/>
            <person name="Chuda L."/>
            <person name="Citroen M."/>
            <person name="Collymore A."/>
            <person name="Cooke P."/>
            <person name="Costello M."/>
            <person name="D'Aco K."/>
            <person name="Daza R."/>
            <person name="De Haan G."/>
            <person name="DeGray S."/>
            <person name="DeMaso C."/>
            <person name="Dhargay N."/>
            <person name="Dooley K."/>
            <person name="Dooley E."/>
            <person name="Doricent M."/>
            <person name="Dorje P."/>
            <person name="Dorjee K."/>
            <person name="Dupes A."/>
            <person name="Elong R."/>
            <person name="Falk J."/>
            <person name="Farina A."/>
            <person name="Faro S."/>
            <person name="Ferguson D."/>
            <person name="Fisher S."/>
            <person name="Foley C.D."/>
            <person name="Franke A."/>
            <person name="Friedrich D."/>
            <person name="Gadbois L."/>
            <person name="Gearin G."/>
            <person name="Gearin C.R."/>
            <person name="Giannoukos G."/>
            <person name="Goode T."/>
            <person name="Graham J."/>
            <person name="Grandbois E."/>
            <person name="Grewal S."/>
            <person name="Gyaltsen K."/>
            <person name="Hafez N."/>
            <person name="Hagos B."/>
            <person name="Hall J."/>
            <person name="Henson C."/>
            <person name="Hollinger A."/>
            <person name="Honan T."/>
            <person name="Huard M.D."/>
            <person name="Hughes L."/>
            <person name="Hurhula B."/>
            <person name="Husby M.E."/>
            <person name="Kamat A."/>
            <person name="Kanga B."/>
            <person name="Kashin S."/>
            <person name="Khazanovich D."/>
            <person name="Kisner P."/>
            <person name="Lance K."/>
            <person name="Lara M."/>
            <person name="Lee W."/>
            <person name="Lennon N."/>
            <person name="Letendre F."/>
            <person name="LeVine R."/>
            <person name="Lipovsky A."/>
            <person name="Liu X."/>
            <person name="Liu J."/>
            <person name="Liu S."/>
            <person name="Lokyitsang T."/>
            <person name="Lokyitsang Y."/>
            <person name="Lubonja R."/>
            <person name="Lui A."/>
            <person name="MacDonald P."/>
            <person name="Magnisalis V."/>
            <person name="Maru K."/>
            <person name="Matthews C."/>
            <person name="McCusker W."/>
            <person name="McDonough S."/>
            <person name="Mehta T."/>
            <person name="Meldrim J."/>
            <person name="Meneus L."/>
            <person name="Mihai O."/>
            <person name="Mihalev A."/>
            <person name="Mihova T."/>
            <person name="Mittelman R."/>
            <person name="Mlenga V."/>
            <person name="Montmayeur A."/>
            <person name="Mulrain L."/>
            <person name="Navidi A."/>
            <person name="Naylor J."/>
            <person name="Negash T."/>
            <person name="Nguyen T."/>
            <person name="Nguyen N."/>
            <person name="Nicol R."/>
            <person name="Norbu C."/>
            <person name="Norbu N."/>
            <person name="Novod N."/>
            <person name="O'Neill B."/>
            <person name="Osman S."/>
            <person name="Markiewicz E."/>
            <person name="Oyono O.L."/>
            <person name="Patti C."/>
            <person name="Phunkhang P."/>
            <person name="Pierre F."/>
            <person name="Priest M."/>
            <person name="Raghuraman S."/>
            <person name="Rege F."/>
            <person name="Reyes R."/>
            <person name="Rise C."/>
            <person name="Rogov P."/>
            <person name="Ross K."/>
            <person name="Ryan E."/>
            <person name="Settipalli S."/>
            <person name="Shea T."/>
            <person name="Sherpa N."/>
            <person name="Shi L."/>
            <person name="Shih D."/>
            <person name="Sparrow T."/>
            <person name="Spaulding J."/>
            <person name="Stalker J."/>
            <person name="Stange-Thomann N."/>
            <person name="Stavropoulos S."/>
            <person name="Stone C."/>
            <person name="Strader C."/>
            <person name="Tesfaye S."/>
            <person name="Thomson T."/>
            <person name="Thoulutsang Y."/>
            <person name="Thoulutsang D."/>
            <person name="Topham K."/>
            <person name="Topping I."/>
            <person name="Tsamla T."/>
            <person name="Vassiliev H."/>
            <person name="Vo A."/>
            <person name="Wangchuk T."/>
            <person name="Wangdi T."/>
            <person name="Weiand M."/>
            <person name="Wilkinson J."/>
            <person name="Wilson A."/>
            <person name="Yadav S."/>
            <person name="Young G."/>
            <person name="Yu Q."/>
            <person name="Zembek L."/>
            <person name="Zhong D."/>
            <person name="Zimmer A."/>
            <person name="Zwirko Z."/>
            <person name="Jaffe D.B."/>
            <person name="Alvarez P."/>
            <person name="Brockman W."/>
            <person name="Butler J."/>
            <person name="Chin C."/>
            <person name="Gnerre S."/>
            <person name="MacCallum I."/>
            <person name="Graves J.A."/>
            <person name="Ponting C.P."/>
            <person name="Breen M."/>
            <person name="Samollow P.B."/>
            <person name="Lander E.S."/>
            <person name="Lindblad-Toh K."/>
        </authorList>
    </citation>
    <scope>NUCLEOTIDE SEQUENCE [LARGE SCALE GENOMIC DNA]</scope>
</reference>
<dbReference type="Proteomes" id="UP000002280">
    <property type="component" value="Chromosome 3"/>
</dbReference>
<evidence type="ECO:0000313" key="4">
    <source>
        <dbReference type="Ensembl" id="ENSMODP00000054289.1"/>
    </source>
</evidence>
<dbReference type="SMART" id="SM00248">
    <property type="entry name" value="ANK"/>
    <property type="match status" value="2"/>
</dbReference>
<dbReference type="GeneTree" id="ENSGT00940000167019"/>
<dbReference type="GO" id="GO:0030111">
    <property type="term" value="P:regulation of Wnt signaling pathway"/>
    <property type="evidence" value="ECO:0000318"/>
    <property type="project" value="GO_Central"/>
</dbReference>
<dbReference type="Ensembl" id="ENSMODT00000061423.1">
    <property type="protein sequence ID" value="ENSMODP00000054289.1"/>
    <property type="gene ID" value="ENSMODG00000036638.1"/>
</dbReference>
<evidence type="ECO:0000256" key="2">
    <source>
        <dbReference type="ARBA" id="ARBA00023043"/>
    </source>
</evidence>
<dbReference type="GO" id="GO:0007163">
    <property type="term" value="P:establishment or maintenance of cell polarity"/>
    <property type="evidence" value="ECO:0000318"/>
    <property type="project" value="GO_Central"/>
</dbReference>
<evidence type="ECO:0000313" key="5">
    <source>
        <dbReference type="Proteomes" id="UP000002280"/>
    </source>
</evidence>
<evidence type="ECO:0000256" key="1">
    <source>
        <dbReference type="ARBA" id="ARBA00022737"/>
    </source>
</evidence>
<dbReference type="AlphaFoldDB" id="A0A5F8H3Y5"/>